<dbReference type="PANTHER" id="PTHR46319">
    <property type="entry name" value="ZINC FINGER FYVE DOMAIN-CONTAINING PROTEIN"/>
    <property type="match status" value="1"/>
</dbReference>
<dbReference type="OrthoDB" id="5872154at2759"/>
<dbReference type="Pfam" id="PF01363">
    <property type="entry name" value="FYVE"/>
    <property type="match status" value="1"/>
</dbReference>
<name>A0A267EIW7_9PLAT</name>
<dbReference type="GO" id="GO:0016197">
    <property type="term" value="P:endosomal transport"/>
    <property type="evidence" value="ECO:0007669"/>
    <property type="project" value="TreeGrafter"/>
</dbReference>
<evidence type="ECO:0000256" key="2">
    <source>
        <dbReference type="ARBA" id="ARBA00022771"/>
    </source>
</evidence>
<dbReference type="EMBL" id="NIVC01002120">
    <property type="protein sequence ID" value="PAA60712.1"/>
    <property type="molecule type" value="Genomic_DNA"/>
</dbReference>
<evidence type="ECO:0000256" key="5">
    <source>
        <dbReference type="SAM" id="MobiDB-lite"/>
    </source>
</evidence>
<dbReference type="STRING" id="282301.A0A267EIW7"/>
<dbReference type="Gene3D" id="3.30.40.10">
    <property type="entry name" value="Zinc/RING finger domain, C3HC4 (zinc finger)"/>
    <property type="match status" value="1"/>
</dbReference>
<dbReference type="SUPFAM" id="SSF57903">
    <property type="entry name" value="FYVE/PHD zinc finger"/>
    <property type="match status" value="1"/>
</dbReference>
<comment type="caution">
    <text evidence="7">The sequence shown here is derived from an EMBL/GenBank/DDBJ whole genome shotgun (WGS) entry which is preliminary data.</text>
</comment>
<dbReference type="Pfam" id="PF11979">
    <property type="entry name" value="SARA_C"/>
    <property type="match status" value="1"/>
</dbReference>
<evidence type="ECO:0000259" key="6">
    <source>
        <dbReference type="PROSITE" id="PS50178"/>
    </source>
</evidence>
<evidence type="ECO:0000256" key="1">
    <source>
        <dbReference type="ARBA" id="ARBA00022723"/>
    </source>
</evidence>
<dbReference type="AlphaFoldDB" id="A0A267EIW7"/>
<proteinExistence type="predicted"/>
<evidence type="ECO:0000313" key="7">
    <source>
        <dbReference type="EMBL" id="PAA60712.1"/>
    </source>
</evidence>
<organism evidence="7 8">
    <name type="scientific">Macrostomum lignano</name>
    <dbReference type="NCBI Taxonomy" id="282301"/>
    <lineage>
        <taxon>Eukaryota</taxon>
        <taxon>Metazoa</taxon>
        <taxon>Spiralia</taxon>
        <taxon>Lophotrochozoa</taxon>
        <taxon>Platyhelminthes</taxon>
        <taxon>Rhabditophora</taxon>
        <taxon>Macrostomorpha</taxon>
        <taxon>Macrostomida</taxon>
        <taxon>Macrostomidae</taxon>
        <taxon>Macrostomum</taxon>
    </lineage>
</organism>
<dbReference type="InterPro" id="IPR011011">
    <property type="entry name" value="Znf_FYVE_PHD"/>
</dbReference>
<dbReference type="SMART" id="SM01421">
    <property type="entry name" value="DUF3480"/>
    <property type="match status" value="1"/>
</dbReference>
<dbReference type="InterPro" id="IPR022557">
    <property type="entry name" value="SARA-like_C"/>
</dbReference>
<dbReference type="GO" id="GO:0031901">
    <property type="term" value="C:early endosome membrane"/>
    <property type="evidence" value="ECO:0007669"/>
    <property type="project" value="TreeGrafter"/>
</dbReference>
<keyword evidence="2 4" id="KW-0863">Zinc-finger</keyword>
<dbReference type="InterPro" id="IPR000306">
    <property type="entry name" value="Znf_FYVE"/>
</dbReference>
<dbReference type="InterPro" id="IPR013083">
    <property type="entry name" value="Znf_RING/FYVE/PHD"/>
</dbReference>
<dbReference type="SMART" id="SM00064">
    <property type="entry name" value="FYVE"/>
    <property type="match status" value="1"/>
</dbReference>
<dbReference type="Proteomes" id="UP000215902">
    <property type="component" value="Unassembled WGS sequence"/>
</dbReference>
<dbReference type="PANTHER" id="PTHR46319:SF3">
    <property type="entry name" value="ZINC FINGER FYVE DOMAIN-CONTAINING PROTEIN"/>
    <property type="match status" value="1"/>
</dbReference>
<dbReference type="InterPro" id="IPR017455">
    <property type="entry name" value="Znf_FYVE-rel"/>
</dbReference>
<accession>A0A267EIW7</accession>
<dbReference type="GO" id="GO:0008270">
    <property type="term" value="F:zinc ion binding"/>
    <property type="evidence" value="ECO:0007669"/>
    <property type="project" value="UniProtKB-KW"/>
</dbReference>
<keyword evidence="3" id="KW-0862">Zinc</keyword>
<evidence type="ECO:0000256" key="4">
    <source>
        <dbReference type="PROSITE-ProRule" id="PRU00091"/>
    </source>
</evidence>
<dbReference type="PROSITE" id="PS50178">
    <property type="entry name" value="ZF_FYVE"/>
    <property type="match status" value="1"/>
</dbReference>
<sequence length="708" mass="75274">MASPTASTASSTLSCSSQLGFVKPYWVPDRDAPLCMRCGAKFTVLRRRHHCRACGRVLCSACACHTARLAFLGGAKARVCAACHQQLTLPPPPPPPPLPPPSAPPPQRPPGVPRPGLAPQPPRSVVFEDGVRPGAVSPDRRNGLEPSLAPLDGSQLPPLCSHAPPLEDAEAALAAGRTLSYRVCRSVRVTARLLQSLPCCTPAGSAWWLLLSRGLSTVGQAELFLLIQRDDGEALPPPHAFALVYSAYERAYSGGWLGHLDFLPAPRRLGPLLGDRSHAGLLLFRPGRLHCTLHLGLPAEAGGQPPLCGLLVLRWEAPWAELFPMRLLLRLGCEHRVYPCPLTSVRRRSPVFGELSRSLAGMLVDTKNFSHGLPSPPGLSVRLRTGCTVVRCPVEAYDCVQKALAAATSASCGAGNGSWVLAFGASFCPAADAHLVCHQNLETGEYGTRAISIEGRQLSITAASFVVFNGGGGTFAQNRASIVEDGVLVQLTDDQMARLRDALRSMRTWSAVCSAADSAGDLVEFVWQTRQDDDKERRTSPSEAGCEFSNSERWISLVDGQPLTGCRTIRLAPGGQRTVRCTRLHAIREGDLSEGSPADCLRWANRLAGAVVAAVNEAAEAASVDEEDPTDDGEALGGGCPAEFAVCVRAGLAEGASWTAGQRITQPALLRSLESALRPLLAELDRLLASELALELVFARLPAKGGAD</sequence>
<feature type="region of interest" description="Disordered" evidence="5">
    <location>
        <begin position="91"/>
        <end position="152"/>
    </location>
</feature>
<keyword evidence="1" id="KW-0479">Metal-binding</keyword>
<reference evidence="7 8" key="1">
    <citation type="submission" date="2017-06" db="EMBL/GenBank/DDBJ databases">
        <title>A platform for efficient transgenesis in Macrostomum lignano, a flatworm model organism for stem cell research.</title>
        <authorList>
            <person name="Berezikov E."/>
        </authorList>
    </citation>
    <scope>NUCLEOTIDE SEQUENCE [LARGE SCALE GENOMIC DNA]</scope>
    <source>
        <strain evidence="7">DV1</strain>
        <tissue evidence="7">Whole organism</tissue>
    </source>
</reference>
<evidence type="ECO:0000256" key="3">
    <source>
        <dbReference type="ARBA" id="ARBA00022833"/>
    </source>
</evidence>
<dbReference type="Gene3D" id="3.30.1360.220">
    <property type="entry name" value="Domain of unknown function (DUF3480), N-terminal subdomain"/>
    <property type="match status" value="1"/>
</dbReference>
<evidence type="ECO:0000313" key="8">
    <source>
        <dbReference type="Proteomes" id="UP000215902"/>
    </source>
</evidence>
<keyword evidence="8" id="KW-1185">Reference proteome</keyword>
<feature type="domain" description="FYVE-type" evidence="6">
    <location>
        <begin position="29"/>
        <end position="88"/>
    </location>
</feature>
<protein>
    <recommendedName>
        <fullName evidence="6">FYVE-type domain-containing protein</fullName>
    </recommendedName>
</protein>
<feature type="compositionally biased region" description="Pro residues" evidence="5">
    <location>
        <begin position="91"/>
        <end position="122"/>
    </location>
</feature>
<gene>
    <name evidence="7" type="ORF">BOX15_Mlig008715g1</name>
</gene>